<proteinExistence type="predicted"/>
<reference evidence="1 2" key="1">
    <citation type="journal article" date="2014" name="PLoS ONE">
        <title>Global Analysis of Gene Expression Profiles in Physic Nut (Jatropha curcas L.) Seedlings Exposed to Salt Stress.</title>
        <authorList>
            <person name="Zhang L."/>
            <person name="Zhang C."/>
            <person name="Wu P."/>
            <person name="Chen Y."/>
            <person name="Li M."/>
            <person name="Jiang H."/>
            <person name="Wu G."/>
        </authorList>
    </citation>
    <scope>NUCLEOTIDE SEQUENCE [LARGE SCALE GENOMIC DNA]</scope>
    <source>
        <strain evidence="2">cv. GZQX0401</strain>
        <tissue evidence="1">Young leaves</tissue>
    </source>
</reference>
<accession>A0A067K8V5</accession>
<keyword evidence="2" id="KW-1185">Reference proteome</keyword>
<protein>
    <submittedName>
        <fullName evidence="1">Uncharacterized protein</fullName>
    </submittedName>
</protein>
<dbReference type="EMBL" id="KK914630">
    <property type="protein sequence ID" value="KDP31463.1"/>
    <property type="molecule type" value="Genomic_DNA"/>
</dbReference>
<gene>
    <name evidence="1" type="ORF">JCGZ_15343</name>
</gene>
<dbReference type="Proteomes" id="UP000027138">
    <property type="component" value="Unassembled WGS sequence"/>
</dbReference>
<dbReference type="AlphaFoldDB" id="A0A067K8V5"/>
<sequence>MPSAPLEIRSRRGKVESKFTCNKGVSGNKVVSGHRNRLSGGRKRRKWWSDGVGFCRAIGRGRG</sequence>
<evidence type="ECO:0000313" key="1">
    <source>
        <dbReference type="EMBL" id="KDP31463.1"/>
    </source>
</evidence>
<evidence type="ECO:0000313" key="2">
    <source>
        <dbReference type="Proteomes" id="UP000027138"/>
    </source>
</evidence>
<name>A0A067K8V5_JATCU</name>
<organism evidence="1 2">
    <name type="scientific">Jatropha curcas</name>
    <name type="common">Barbados nut</name>
    <dbReference type="NCBI Taxonomy" id="180498"/>
    <lineage>
        <taxon>Eukaryota</taxon>
        <taxon>Viridiplantae</taxon>
        <taxon>Streptophyta</taxon>
        <taxon>Embryophyta</taxon>
        <taxon>Tracheophyta</taxon>
        <taxon>Spermatophyta</taxon>
        <taxon>Magnoliopsida</taxon>
        <taxon>eudicotyledons</taxon>
        <taxon>Gunneridae</taxon>
        <taxon>Pentapetalae</taxon>
        <taxon>rosids</taxon>
        <taxon>fabids</taxon>
        <taxon>Malpighiales</taxon>
        <taxon>Euphorbiaceae</taxon>
        <taxon>Crotonoideae</taxon>
        <taxon>Jatropheae</taxon>
        <taxon>Jatropha</taxon>
    </lineage>
</organism>